<dbReference type="AlphaFoldDB" id="A0A8S9HTL9"/>
<evidence type="ECO:0000313" key="2">
    <source>
        <dbReference type="EMBL" id="KAF2596954.1"/>
    </source>
</evidence>
<sequence length="62" mass="7365">MSDLEVREAYLQSLYPLQFRCKAWPSMKLLNHGDQLLTIRPKALACRMLKHILHLPSQCFYF</sequence>
<organism evidence="1">
    <name type="scientific">Brassica cretica</name>
    <name type="common">Mustard</name>
    <dbReference type="NCBI Taxonomy" id="69181"/>
    <lineage>
        <taxon>Eukaryota</taxon>
        <taxon>Viridiplantae</taxon>
        <taxon>Streptophyta</taxon>
        <taxon>Embryophyta</taxon>
        <taxon>Tracheophyta</taxon>
        <taxon>Spermatophyta</taxon>
        <taxon>Magnoliopsida</taxon>
        <taxon>eudicotyledons</taxon>
        <taxon>Gunneridae</taxon>
        <taxon>Pentapetalae</taxon>
        <taxon>rosids</taxon>
        <taxon>malvids</taxon>
        <taxon>Brassicales</taxon>
        <taxon>Brassicaceae</taxon>
        <taxon>Brassiceae</taxon>
        <taxon>Brassica</taxon>
    </lineage>
</organism>
<reference evidence="1" key="1">
    <citation type="submission" date="2019-12" db="EMBL/GenBank/DDBJ databases">
        <title>Genome sequencing and annotation of Brassica cretica.</title>
        <authorList>
            <person name="Studholme D.J."/>
            <person name="Sarris P.F."/>
        </authorList>
    </citation>
    <scope>NUCLEOTIDE SEQUENCE</scope>
    <source>
        <strain evidence="2">PFS-001/15</strain>
        <strain evidence="1">PFS-102/07</strain>
        <tissue evidence="1">Leaf</tissue>
    </source>
</reference>
<gene>
    <name evidence="2" type="ORF">F2Q68_00009360</name>
    <name evidence="1" type="ORF">F2Q70_00016394</name>
</gene>
<evidence type="ECO:0000313" key="1">
    <source>
        <dbReference type="EMBL" id="KAF2561399.1"/>
    </source>
</evidence>
<protein>
    <submittedName>
        <fullName evidence="1">Uncharacterized protein</fullName>
    </submittedName>
</protein>
<proteinExistence type="predicted"/>
<name>A0A8S9HTL9_BRACR</name>
<accession>A0A8S9HTL9</accession>
<dbReference type="Proteomes" id="UP000712281">
    <property type="component" value="Unassembled WGS sequence"/>
</dbReference>
<dbReference type="EMBL" id="QGKW02000717">
    <property type="protein sequence ID" value="KAF2596954.1"/>
    <property type="molecule type" value="Genomic_DNA"/>
</dbReference>
<dbReference type="EMBL" id="QGKY02001250">
    <property type="protein sequence ID" value="KAF2561399.1"/>
    <property type="molecule type" value="Genomic_DNA"/>
</dbReference>
<comment type="caution">
    <text evidence="1">The sequence shown here is derived from an EMBL/GenBank/DDBJ whole genome shotgun (WGS) entry which is preliminary data.</text>
</comment>